<evidence type="ECO:0000313" key="6">
    <source>
        <dbReference type="EMBL" id="KAK0543257.1"/>
    </source>
</evidence>
<name>A0AAN6GJW7_9BASI</name>
<dbReference type="InterPro" id="IPR021786">
    <property type="entry name" value="Cdc5p/Cef1_C"/>
</dbReference>
<gene>
    <name evidence="6" type="primary">CEF1_2</name>
    <name evidence="6" type="ORF">OC846_006480</name>
</gene>
<dbReference type="PANTHER" id="PTHR45885">
    <property type="entry name" value="CELL DIVISION CYCLE 5-LIKE PROTEIN"/>
    <property type="match status" value="1"/>
</dbReference>
<evidence type="ECO:0000313" key="7">
    <source>
        <dbReference type="Proteomes" id="UP001176517"/>
    </source>
</evidence>
<dbReference type="GO" id="GO:0000974">
    <property type="term" value="C:Prp19 complex"/>
    <property type="evidence" value="ECO:0007669"/>
    <property type="project" value="InterPro"/>
</dbReference>
<evidence type="ECO:0000259" key="5">
    <source>
        <dbReference type="Pfam" id="PF11831"/>
    </source>
</evidence>
<keyword evidence="1" id="KW-0238">DNA-binding</keyword>
<sequence>MSVRGYAPSATPARSEMTAPTGAQNFGRTPLRTPLRDNLGLNADDGASMMAGLTSRSEKLARLAAKRDLRMGLASLPAPKNEFDIVVDDVDAEGDQTEADELAELGLTGEEDMADRDARIAKLRAERQQLELARRSQAVQRGLPRPPEVDPTHIKSFFAANPISAAADADTRAQRLVDEEMARLIEDDCVVHPVPGSRYPGGAKSRLPVLSDNLLQAARDAVQQELASSLGFPGAKADVIVRLTTAQLQPEEDGSDSAALKELEASLSNARLDRVWHPDEQAWVSRADLSSADIKRGYAALLENAREAMGRYASNSGKDEKRLAKLLGGYQARSQGMRTKLVEAFSALTQAALAQEAYVRLEKEEQVSYQDRIERLTEEVNKLVNKEAVAQRDFKVLDDERRALREEIEDLQVQVDMLEAEAMNEEALAT</sequence>
<feature type="region of interest" description="Disordered" evidence="4">
    <location>
        <begin position="1"/>
        <end position="42"/>
    </location>
</feature>
<keyword evidence="2" id="KW-0539">Nucleus</keyword>
<dbReference type="EMBL" id="JAPDMZ010000382">
    <property type="protein sequence ID" value="KAK0543257.1"/>
    <property type="molecule type" value="Genomic_DNA"/>
</dbReference>
<dbReference type="AlphaFoldDB" id="A0AAN6GJW7"/>
<dbReference type="GO" id="GO:0003677">
    <property type="term" value="F:DNA binding"/>
    <property type="evidence" value="ECO:0007669"/>
    <property type="project" value="UniProtKB-KW"/>
</dbReference>
<reference evidence="6" key="1">
    <citation type="journal article" date="2023" name="PhytoFront">
        <title>Draft Genome Resources of Seven Strains of Tilletia horrida, Causal Agent of Kernel Smut of Rice.</title>
        <authorList>
            <person name="Khanal S."/>
            <person name="Antony Babu S."/>
            <person name="Zhou X.G."/>
        </authorList>
    </citation>
    <scope>NUCLEOTIDE SEQUENCE</scope>
    <source>
        <strain evidence="6">TX6</strain>
    </source>
</reference>
<feature type="coiled-coil region" evidence="3">
    <location>
        <begin position="113"/>
        <end position="140"/>
    </location>
</feature>
<keyword evidence="7" id="KW-1185">Reference proteome</keyword>
<comment type="caution">
    <text evidence="6">The sequence shown here is derived from an EMBL/GenBank/DDBJ whole genome shotgun (WGS) entry which is preliminary data.</text>
</comment>
<dbReference type="PANTHER" id="PTHR45885:SF1">
    <property type="entry name" value="CELL DIVISION CYCLE 5-LIKE PROTEIN"/>
    <property type="match status" value="1"/>
</dbReference>
<accession>A0AAN6GJW7</accession>
<organism evidence="6 7">
    <name type="scientific">Tilletia horrida</name>
    <dbReference type="NCBI Taxonomy" id="155126"/>
    <lineage>
        <taxon>Eukaryota</taxon>
        <taxon>Fungi</taxon>
        <taxon>Dikarya</taxon>
        <taxon>Basidiomycota</taxon>
        <taxon>Ustilaginomycotina</taxon>
        <taxon>Exobasidiomycetes</taxon>
        <taxon>Tilletiales</taxon>
        <taxon>Tilletiaceae</taxon>
        <taxon>Tilletia</taxon>
    </lineage>
</organism>
<feature type="coiled-coil region" evidence="3">
    <location>
        <begin position="359"/>
        <end position="428"/>
    </location>
</feature>
<dbReference type="Proteomes" id="UP001176517">
    <property type="component" value="Unassembled WGS sequence"/>
</dbReference>
<dbReference type="InterPro" id="IPR047242">
    <property type="entry name" value="CDC5L/Cef1"/>
</dbReference>
<evidence type="ECO:0000256" key="1">
    <source>
        <dbReference type="ARBA" id="ARBA00023125"/>
    </source>
</evidence>
<dbReference type="GO" id="GO:0000398">
    <property type="term" value="P:mRNA splicing, via spliceosome"/>
    <property type="evidence" value="ECO:0007669"/>
    <property type="project" value="InterPro"/>
</dbReference>
<keyword evidence="3" id="KW-0175">Coiled coil</keyword>
<dbReference type="GO" id="GO:0005681">
    <property type="term" value="C:spliceosomal complex"/>
    <property type="evidence" value="ECO:0007669"/>
    <property type="project" value="TreeGrafter"/>
</dbReference>
<evidence type="ECO:0000256" key="3">
    <source>
        <dbReference type="SAM" id="Coils"/>
    </source>
</evidence>
<feature type="domain" description="Pre-mRNA splicing factor component Cdc5p/Cef1 C-terminal" evidence="5">
    <location>
        <begin position="10"/>
        <end position="237"/>
    </location>
</feature>
<proteinExistence type="predicted"/>
<dbReference type="Pfam" id="PF11831">
    <property type="entry name" value="Myb_Cef"/>
    <property type="match status" value="1"/>
</dbReference>
<evidence type="ECO:0000256" key="2">
    <source>
        <dbReference type="ARBA" id="ARBA00023242"/>
    </source>
</evidence>
<protein>
    <submittedName>
        <fullName evidence="6">Pre-mRNA-splicing factor cef1</fullName>
    </submittedName>
</protein>
<evidence type="ECO:0000256" key="4">
    <source>
        <dbReference type="SAM" id="MobiDB-lite"/>
    </source>
</evidence>